<gene>
    <name evidence="1" type="ORF">MKUB_18840</name>
</gene>
<accession>A0ABQ1BL12</accession>
<comment type="caution">
    <text evidence="1">The sequence shown here is derived from an EMBL/GenBank/DDBJ whole genome shotgun (WGS) entry which is preliminary data.</text>
</comment>
<keyword evidence="2" id="KW-1185">Reference proteome</keyword>
<reference evidence="1 2" key="1">
    <citation type="journal article" date="2019" name="Emerg. Microbes Infect.">
        <title>Comprehensive subspecies identification of 175 nontuberculous mycobacteria species based on 7547 genomic profiles.</title>
        <authorList>
            <person name="Matsumoto Y."/>
            <person name="Kinjo T."/>
            <person name="Motooka D."/>
            <person name="Nabeya D."/>
            <person name="Jung N."/>
            <person name="Uechi K."/>
            <person name="Horii T."/>
            <person name="Iida T."/>
            <person name="Fujita J."/>
            <person name="Nakamura S."/>
        </authorList>
    </citation>
    <scope>NUCLEOTIDE SEQUENCE [LARGE SCALE GENOMIC DNA]</scope>
    <source>
        <strain evidence="1 2">JCM 13573</strain>
    </source>
</reference>
<proteinExistence type="predicted"/>
<evidence type="ECO:0000313" key="1">
    <source>
        <dbReference type="EMBL" id="GFG64394.1"/>
    </source>
</evidence>
<organism evidence="1 2">
    <name type="scientific">Mycobacterium kubicae</name>
    <dbReference type="NCBI Taxonomy" id="120959"/>
    <lineage>
        <taxon>Bacteria</taxon>
        <taxon>Bacillati</taxon>
        <taxon>Actinomycetota</taxon>
        <taxon>Actinomycetes</taxon>
        <taxon>Mycobacteriales</taxon>
        <taxon>Mycobacteriaceae</taxon>
        <taxon>Mycobacterium</taxon>
        <taxon>Mycobacterium simiae complex</taxon>
    </lineage>
</organism>
<evidence type="ECO:0000313" key="2">
    <source>
        <dbReference type="Proteomes" id="UP000465306"/>
    </source>
</evidence>
<name>A0ABQ1BL12_9MYCO</name>
<sequence>MVIRNRSSTSHRTGIDVSWTRYQGRALADPRLHGDALHVQLEDHVRVHNPQLTDVRLERACATDEYDTTLRPPRRWYVVTYVAEGV</sequence>
<dbReference type="EMBL" id="BLKU01000003">
    <property type="protein sequence ID" value="GFG64394.1"/>
    <property type="molecule type" value="Genomic_DNA"/>
</dbReference>
<dbReference type="Proteomes" id="UP000465306">
    <property type="component" value="Unassembled WGS sequence"/>
</dbReference>
<protein>
    <submittedName>
        <fullName evidence="1">Uncharacterized protein</fullName>
    </submittedName>
</protein>